<protein>
    <recommendedName>
        <fullName evidence="9">Dof zinc finger protein</fullName>
    </recommendedName>
</protein>
<dbReference type="STRING" id="81985.R0EWQ2"/>
<evidence type="ECO:0000259" key="11">
    <source>
        <dbReference type="PROSITE" id="PS50884"/>
    </source>
</evidence>
<organism evidence="12 13">
    <name type="scientific">Capsella rubella</name>
    <dbReference type="NCBI Taxonomy" id="81985"/>
    <lineage>
        <taxon>Eukaryota</taxon>
        <taxon>Viridiplantae</taxon>
        <taxon>Streptophyta</taxon>
        <taxon>Embryophyta</taxon>
        <taxon>Tracheophyta</taxon>
        <taxon>Spermatophyta</taxon>
        <taxon>Magnoliopsida</taxon>
        <taxon>eudicotyledons</taxon>
        <taxon>Gunneridae</taxon>
        <taxon>Pentapetalae</taxon>
        <taxon>rosids</taxon>
        <taxon>malvids</taxon>
        <taxon>Brassicales</taxon>
        <taxon>Brassicaceae</taxon>
        <taxon>Camelineae</taxon>
        <taxon>Capsella</taxon>
    </lineage>
</organism>
<dbReference type="GO" id="GO:0003700">
    <property type="term" value="F:DNA-binding transcription factor activity"/>
    <property type="evidence" value="ECO:0007669"/>
    <property type="project" value="UniProtKB-UniRule"/>
</dbReference>
<keyword evidence="2 8" id="KW-0863">Zinc-finger</keyword>
<evidence type="ECO:0000256" key="3">
    <source>
        <dbReference type="ARBA" id="ARBA00022833"/>
    </source>
</evidence>
<evidence type="ECO:0000313" key="13">
    <source>
        <dbReference type="Proteomes" id="UP000029121"/>
    </source>
</evidence>
<dbReference type="KEGG" id="crb:17876499"/>
<feature type="domain" description="Dof-type" evidence="11">
    <location>
        <begin position="135"/>
        <end position="189"/>
    </location>
</feature>
<dbReference type="EMBL" id="KB870812">
    <property type="protein sequence ID" value="EOA13642.1"/>
    <property type="molecule type" value="Genomic_DNA"/>
</dbReference>
<name>R0EWQ2_9BRAS</name>
<keyword evidence="7 8" id="KW-0539">Nucleus</keyword>
<gene>
    <name evidence="12" type="ORF">CARUB_v10026713mg</name>
</gene>
<dbReference type="PROSITE" id="PS01361">
    <property type="entry name" value="ZF_DOF_1"/>
    <property type="match status" value="1"/>
</dbReference>
<dbReference type="OrthoDB" id="1927254at2759"/>
<evidence type="ECO:0000256" key="7">
    <source>
        <dbReference type="ARBA" id="ARBA00023242"/>
    </source>
</evidence>
<evidence type="ECO:0000256" key="9">
    <source>
        <dbReference type="RuleBase" id="RU369094"/>
    </source>
</evidence>
<keyword evidence="3 9" id="KW-0862">Zinc</keyword>
<evidence type="ECO:0000256" key="6">
    <source>
        <dbReference type="ARBA" id="ARBA00023163"/>
    </source>
</evidence>
<dbReference type="InterPro" id="IPR045174">
    <property type="entry name" value="Dof"/>
</dbReference>
<dbReference type="Proteomes" id="UP000029121">
    <property type="component" value="Unassembled WGS sequence"/>
</dbReference>
<keyword evidence="13" id="KW-1185">Reference proteome</keyword>
<feature type="compositionally biased region" description="Polar residues" evidence="10">
    <location>
        <begin position="101"/>
        <end position="110"/>
    </location>
</feature>
<evidence type="ECO:0000313" key="12">
    <source>
        <dbReference type="EMBL" id="EOA13642.1"/>
    </source>
</evidence>
<feature type="region of interest" description="Disordered" evidence="10">
    <location>
        <begin position="184"/>
        <end position="205"/>
    </location>
</feature>
<evidence type="ECO:0000256" key="2">
    <source>
        <dbReference type="ARBA" id="ARBA00022771"/>
    </source>
</evidence>
<dbReference type="GO" id="GO:0005634">
    <property type="term" value="C:nucleus"/>
    <property type="evidence" value="ECO:0007669"/>
    <property type="project" value="UniProtKB-SubCell"/>
</dbReference>
<dbReference type="Pfam" id="PF02701">
    <property type="entry name" value="Zn_ribbon_Dof"/>
    <property type="match status" value="1"/>
</dbReference>
<proteinExistence type="predicted"/>
<dbReference type="PANTHER" id="PTHR31992">
    <property type="entry name" value="DOF ZINC FINGER PROTEIN DOF1.4-RELATED"/>
    <property type="match status" value="1"/>
</dbReference>
<reference evidence="13" key="1">
    <citation type="journal article" date="2013" name="Nat. Genet.">
        <title>The Capsella rubella genome and the genomic consequences of rapid mating system evolution.</title>
        <authorList>
            <person name="Slotte T."/>
            <person name="Hazzouri K.M."/>
            <person name="Agren J.A."/>
            <person name="Koenig D."/>
            <person name="Maumus F."/>
            <person name="Guo Y.L."/>
            <person name="Steige K."/>
            <person name="Platts A.E."/>
            <person name="Escobar J.S."/>
            <person name="Newman L.K."/>
            <person name="Wang W."/>
            <person name="Mandakova T."/>
            <person name="Vello E."/>
            <person name="Smith L.M."/>
            <person name="Henz S.R."/>
            <person name="Steffen J."/>
            <person name="Takuno S."/>
            <person name="Brandvain Y."/>
            <person name="Coop G."/>
            <person name="Andolfatto P."/>
            <person name="Hu T.T."/>
            <person name="Blanchette M."/>
            <person name="Clark R.M."/>
            <person name="Quesneville H."/>
            <person name="Nordborg M."/>
            <person name="Gaut B.S."/>
            <person name="Lysak M.A."/>
            <person name="Jenkins J."/>
            <person name="Grimwood J."/>
            <person name="Chapman J."/>
            <person name="Prochnik S."/>
            <person name="Shu S."/>
            <person name="Rokhsar D."/>
            <person name="Schmutz J."/>
            <person name="Weigel D."/>
            <person name="Wright S.I."/>
        </authorList>
    </citation>
    <scope>NUCLEOTIDE SEQUENCE [LARGE SCALE GENOMIC DNA]</scope>
    <source>
        <strain evidence="13">cv. Monte Gargano</strain>
    </source>
</reference>
<evidence type="ECO:0000256" key="1">
    <source>
        <dbReference type="ARBA" id="ARBA00022723"/>
    </source>
</evidence>
<keyword evidence="1 9" id="KW-0479">Metal-binding</keyword>
<feature type="compositionally biased region" description="Low complexity" evidence="10">
    <location>
        <begin position="190"/>
        <end position="201"/>
    </location>
</feature>
<dbReference type="eggNOG" id="ENOG502RB9Y">
    <property type="taxonomic scope" value="Eukaryota"/>
</dbReference>
<evidence type="ECO:0000256" key="10">
    <source>
        <dbReference type="SAM" id="MobiDB-lite"/>
    </source>
</evidence>
<accession>R0EWQ2</accession>
<comment type="function">
    <text evidence="9">Transcription factor that binds specifically to a 5'-AA[AG]G-3' consensus core sequence.</text>
</comment>
<comment type="subcellular location">
    <subcellularLocation>
        <location evidence="8 9">Nucleus</location>
    </subcellularLocation>
</comment>
<dbReference type="PROSITE" id="PS50884">
    <property type="entry name" value="ZF_DOF_2"/>
    <property type="match status" value="1"/>
</dbReference>
<keyword evidence="6 9" id="KW-0804">Transcription</keyword>
<keyword evidence="4 9" id="KW-0805">Transcription regulation</keyword>
<dbReference type="PANTHER" id="PTHR31992:SF221">
    <property type="entry name" value="DOF ZINC FINGER PROTEIN DOF3.2-RELATED"/>
    <property type="match status" value="1"/>
</dbReference>
<dbReference type="GO" id="GO:0008270">
    <property type="term" value="F:zinc ion binding"/>
    <property type="evidence" value="ECO:0007669"/>
    <property type="project" value="UniProtKB-KW"/>
</dbReference>
<dbReference type="AlphaFoldDB" id="R0EWQ2"/>
<sequence>MRSRSQLTTTIVCVSISSHTFPCIYKYICLAFPFASLLLISKNSLSLSLSDLNKQSPIHINTPSHSLQSAFSDSPLMDHLLQHQDVFGNYNKAREAMGVSSYPSNPTQLDQDQKKRSHQATEAAATRPQPPELALRCPRCDSTNTKFCYYNNYSLTQPRYFCKSCRRYWTKGGTLRNIPVGGGCRKNKRSTSSATRSLRTTPEPASYDEKAFSAASFGGYSTNEQNDLSLAFALLNKQPPGSSAQLGFPSEFSSSHQSDMESSVFGTSQQKGNASYAFGNGSSGLDIGMGTDPSKVLWGFPWQLSGESFGMMNIGAGGGGHVDQIDSGREIWTNMNYINSGALM</sequence>
<feature type="region of interest" description="Disordered" evidence="10">
    <location>
        <begin position="98"/>
        <end position="133"/>
    </location>
</feature>
<dbReference type="InterPro" id="IPR003851">
    <property type="entry name" value="Znf_Dof"/>
</dbReference>
<evidence type="ECO:0000256" key="8">
    <source>
        <dbReference type="PROSITE-ProRule" id="PRU00071"/>
    </source>
</evidence>
<evidence type="ECO:0000256" key="5">
    <source>
        <dbReference type="ARBA" id="ARBA00023125"/>
    </source>
</evidence>
<keyword evidence="5 8" id="KW-0238">DNA-binding</keyword>
<dbReference type="GO" id="GO:0003677">
    <property type="term" value="F:DNA binding"/>
    <property type="evidence" value="ECO:0007669"/>
    <property type="project" value="UniProtKB-UniRule"/>
</dbReference>
<evidence type="ECO:0000256" key="4">
    <source>
        <dbReference type="ARBA" id="ARBA00023015"/>
    </source>
</evidence>